<protein>
    <submittedName>
        <fullName evidence="2">DUF4169 domain-containing protein</fullName>
    </submittedName>
</protein>
<sequence>MSEPVNLNKFRKAKARADAKSQAAENRVKFGRTKAEKAVSKLEAERARRTHDGARRED</sequence>
<gene>
    <name evidence="2" type="ORF">DJ018_15015</name>
</gene>
<reference evidence="3" key="1">
    <citation type="submission" date="2018-05" db="EMBL/GenBank/DDBJ databases">
        <authorList>
            <person name="Li X."/>
        </authorList>
    </citation>
    <scope>NUCLEOTIDE SEQUENCE [LARGE SCALE GENOMIC DNA]</scope>
    <source>
        <strain evidence="3">YIM 73061</strain>
    </source>
</reference>
<dbReference type="OrthoDB" id="7192657at2"/>
<dbReference type="AlphaFoldDB" id="A0A328AA31"/>
<evidence type="ECO:0000313" key="3">
    <source>
        <dbReference type="Proteomes" id="UP000249725"/>
    </source>
</evidence>
<proteinExistence type="predicted"/>
<organism evidence="2 3">
    <name type="scientific">Phenylobacterium deserti</name>
    <dbReference type="NCBI Taxonomy" id="1914756"/>
    <lineage>
        <taxon>Bacteria</taxon>
        <taxon>Pseudomonadati</taxon>
        <taxon>Pseudomonadota</taxon>
        <taxon>Alphaproteobacteria</taxon>
        <taxon>Caulobacterales</taxon>
        <taxon>Caulobacteraceae</taxon>
        <taxon>Phenylobacterium</taxon>
    </lineage>
</organism>
<dbReference type="RefSeq" id="WP_111515792.1">
    <property type="nucleotide sequence ID" value="NZ_QFYR01000004.1"/>
</dbReference>
<keyword evidence="3" id="KW-1185">Reference proteome</keyword>
<dbReference type="EMBL" id="QFYR01000004">
    <property type="protein sequence ID" value="RAK51257.1"/>
    <property type="molecule type" value="Genomic_DNA"/>
</dbReference>
<evidence type="ECO:0000313" key="2">
    <source>
        <dbReference type="EMBL" id="RAK51257.1"/>
    </source>
</evidence>
<name>A0A328AA31_9CAUL</name>
<dbReference type="Pfam" id="PF13770">
    <property type="entry name" value="DUF4169"/>
    <property type="match status" value="1"/>
</dbReference>
<feature type="region of interest" description="Disordered" evidence="1">
    <location>
        <begin position="1"/>
        <end position="58"/>
    </location>
</feature>
<dbReference type="InterPro" id="IPR025227">
    <property type="entry name" value="DUF4169"/>
</dbReference>
<accession>A0A328AA31</accession>
<evidence type="ECO:0000256" key="1">
    <source>
        <dbReference type="SAM" id="MobiDB-lite"/>
    </source>
</evidence>
<comment type="caution">
    <text evidence="2">The sequence shown here is derived from an EMBL/GenBank/DDBJ whole genome shotgun (WGS) entry which is preliminary data.</text>
</comment>
<feature type="compositionally biased region" description="Basic and acidic residues" evidence="1">
    <location>
        <begin position="33"/>
        <end position="58"/>
    </location>
</feature>
<dbReference type="Proteomes" id="UP000249725">
    <property type="component" value="Unassembled WGS sequence"/>
</dbReference>